<organism evidence="1 2">
    <name type="scientific">Streptomyces viridosporus (strain ATCC 14672 / DSM 40746 / JCM 4963 / KCTC 9882 / NRRL B-12104 / FH 1290)</name>
    <name type="common">Streptomyces ghanaensis</name>
    <dbReference type="NCBI Taxonomy" id="566461"/>
    <lineage>
        <taxon>Bacteria</taxon>
        <taxon>Bacillati</taxon>
        <taxon>Actinomycetota</taxon>
        <taxon>Actinomycetes</taxon>
        <taxon>Kitasatosporales</taxon>
        <taxon>Streptomycetaceae</taxon>
        <taxon>Streptomyces</taxon>
    </lineage>
</organism>
<gene>
    <name evidence="1" type="ORF">SSFG_04438</name>
</gene>
<name>D5ZZC8_STRV1</name>
<sequence>MLHWSEPDAALRPLNTDVSTLAFTLWLLHREHDLDEASGHALTGEAYDRLVMTMIQALSSIDPAGTTAVPRGHCRA</sequence>
<proteinExistence type="predicted"/>
<reference evidence="2" key="1">
    <citation type="submission" date="2008-12" db="EMBL/GenBank/DDBJ databases">
        <title>Annotation of Streptomyces ghanaensis ATCC 14672.</title>
        <authorList>
            <consortium name="The Broad Institute Genome Sequencing Platform"/>
            <consortium name="Broad Institute Microbial Sequencing Center"/>
            <person name="Fischbach M."/>
            <person name="Ward D."/>
            <person name="Young S."/>
            <person name="Kodira C.D."/>
            <person name="Zeng Q."/>
            <person name="Koehrsen M."/>
            <person name="Godfrey P."/>
            <person name="Alvarado L."/>
            <person name="Berlin A.M."/>
            <person name="Borenstein D."/>
            <person name="Chen Z."/>
            <person name="Engels R."/>
            <person name="Freedman E."/>
            <person name="Gellesch M."/>
            <person name="Goldberg J."/>
            <person name="Griggs A."/>
            <person name="Gujja S."/>
            <person name="Heiman D.I."/>
            <person name="Hepburn T.A."/>
            <person name="Howarth C."/>
            <person name="Jen D."/>
            <person name="Larson L."/>
            <person name="Lewis B."/>
            <person name="Mehta T."/>
            <person name="Park D."/>
            <person name="Pearson M."/>
            <person name="Roberts A."/>
            <person name="Saif S."/>
            <person name="Shea T.D."/>
            <person name="Shenoy N."/>
            <person name="Sisk P."/>
            <person name="Stolte C."/>
            <person name="Sykes S.N."/>
            <person name="Walk T."/>
            <person name="White J."/>
            <person name="Yandava C."/>
            <person name="Straight P."/>
            <person name="Clardy J."/>
            <person name="Hung D."/>
            <person name="Kolter R."/>
            <person name="Mekalanos J."/>
            <person name="Walker S."/>
            <person name="Walsh C.T."/>
            <person name="Wieland B.L.C."/>
            <person name="Ilzarbe M."/>
            <person name="Galagan J."/>
            <person name="Nusbaum C."/>
            <person name="Birren B."/>
        </authorList>
    </citation>
    <scope>NUCLEOTIDE SEQUENCE [LARGE SCALE GENOMIC DNA]</scope>
    <source>
        <strain evidence="2">ATCC 14672 / DSM 40746 / JCM 4963 / KCTC 9882 / NRRL B-12104 / FH 1290</strain>
    </source>
</reference>
<dbReference type="Pfam" id="PF14435">
    <property type="entry name" value="SUKH-4"/>
    <property type="match status" value="1"/>
</dbReference>
<protein>
    <submittedName>
        <fullName evidence="1">Predicted protein</fullName>
    </submittedName>
</protein>
<dbReference type="Proteomes" id="UP000003824">
    <property type="component" value="Unassembled WGS sequence"/>
</dbReference>
<dbReference type="EMBL" id="DS999641">
    <property type="protein sequence ID" value="EFE69196.2"/>
    <property type="molecule type" value="Genomic_DNA"/>
</dbReference>
<dbReference type="InterPro" id="IPR025851">
    <property type="entry name" value="SUKH-4"/>
</dbReference>
<dbReference type="AlphaFoldDB" id="D5ZZC8"/>
<evidence type="ECO:0000313" key="1">
    <source>
        <dbReference type="EMBL" id="EFE69196.2"/>
    </source>
</evidence>
<evidence type="ECO:0000313" key="2">
    <source>
        <dbReference type="Proteomes" id="UP000003824"/>
    </source>
</evidence>
<accession>D5ZZC8</accession>